<dbReference type="PANTHER" id="PTHR42912">
    <property type="entry name" value="METHYLTRANSFERASE"/>
    <property type="match status" value="1"/>
</dbReference>
<dbReference type="EMBL" id="QAPG01001767">
    <property type="protein sequence ID" value="TDZ27844.1"/>
    <property type="molecule type" value="Genomic_DNA"/>
</dbReference>
<dbReference type="Proteomes" id="UP000295083">
    <property type="component" value="Unassembled WGS sequence"/>
</dbReference>
<reference evidence="2 3" key="1">
    <citation type="submission" date="2018-11" db="EMBL/GenBank/DDBJ databases">
        <title>Genome sequence and assembly of Colletotrichum spinosum.</title>
        <authorList>
            <person name="Gan P."/>
            <person name="Shirasu K."/>
        </authorList>
    </citation>
    <scope>NUCLEOTIDE SEQUENCE [LARGE SCALE GENOMIC DNA]</scope>
    <source>
        <strain evidence="2 3">CBS 515.97</strain>
    </source>
</reference>
<comment type="caution">
    <text evidence="2">The sequence shown here is derived from an EMBL/GenBank/DDBJ whole genome shotgun (WGS) entry which is preliminary data.</text>
</comment>
<dbReference type="CDD" id="cd02440">
    <property type="entry name" value="AdoMet_MTases"/>
    <property type="match status" value="1"/>
</dbReference>
<dbReference type="InterPro" id="IPR050508">
    <property type="entry name" value="Methyltransf_Superfamily"/>
</dbReference>
<keyword evidence="3" id="KW-1185">Reference proteome</keyword>
<dbReference type="Gene3D" id="3.40.50.150">
    <property type="entry name" value="Vaccinia Virus protein VP39"/>
    <property type="match status" value="1"/>
</dbReference>
<proteinExistence type="predicted"/>
<dbReference type="PANTHER" id="PTHR42912:SF93">
    <property type="entry name" value="N6-ADENOSINE-METHYLTRANSFERASE TMT1A"/>
    <property type="match status" value="1"/>
</dbReference>
<dbReference type="InterPro" id="IPR029063">
    <property type="entry name" value="SAM-dependent_MTases_sf"/>
</dbReference>
<evidence type="ECO:0000259" key="1">
    <source>
        <dbReference type="Pfam" id="PF08241"/>
    </source>
</evidence>
<name>A0A4R8PXX4_9PEZI</name>
<protein>
    <submittedName>
        <fullName evidence="2">Putative methyltransferase</fullName>
    </submittedName>
</protein>
<dbReference type="Pfam" id="PF08241">
    <property type="entry name" value="Methyltransf_11"/>
    <property type="match status" value="1"/>
</dbReference>
<dbReference type="AlphaFoldDB" id="A0A4R8PXX4"/>
<feature type="domain" description="Methyltransferase type 11" evidence="1">
    <location>
        <begin position="46"/>
        <end position="154"/>
    </location>
</feature>
<evidence type="ECO:0000313" key="3">
    <source>
        <dbReference type="Proteomes" id="UP000295083"/>
    </source>
</evidence>
<sequence length="290" mass="31735">MTTQATTTNTYRMGYSDAIIKFMDARGADTEAFPLLPLLQPTYKLLDLGCGPGSITVGFLPRVAAVTAVDVSGVSIDMTRRRINELEKAGTLSSADAAKIKYLQADILSGLPFESGSFDVVYASQVFVHLTGPGQAAEAMAEVRRILKPGGILATRDAAEALYYPRHLTLWDIWGSKMNRALLGHDAQYVADGRPGGPDMMPKLYREAGFDMNKTKVVSGLPWVFSGREGREWCVNNWTAKMDDASLLDKWTAAGVTREDKQVAKDALAGWLDNDDGYMMVTHCDIIGWK</sequence>
<keyword evidence="2" id="KW-0808">Transferase</keyword>
<evidence type="ECO:0000313" key="2">
    <source>
        <dbReference type="EMBL" id="TDZ27844.1"/>
    </source>
</evidence>
<dbReference type="GO" id="GO:0032259">
    <property type="term" value="P:methylation"/>
    <property type="evidence" value="ECO:0007669"/>
    <property type="project" value="UniProtKB-KW"/>
</dbReference>
<accession>A0A4R8PXX4</accession>
<organism evidence="2 3">
    <name type="scientific">Colletotrichum spinosum</name>
    <dbReference type="NCBI Taxonomy" id="1347390"/>
    <lineage>
        <taxon>Eukaryota</taxon>
        <taxon>Fungi</taxon>
        <taxon>Dikarya</taxon>
        <taxon>Ascomycota</taxon>
        <taxon>Pezizomycotina</taxon>
        <taxon>Sordariomycetes</taxon>
        <taxon>Hypocreomycetidae</taxon>
        <taxon>Glomerellales</taxon>
        <taxon>Glomerellaceae</taxon>
        <taxon>Colletotrichum</taxon>
        <taxon>Colletotrichum orbiculare species complex</taxon>
    </lineage>
</organism>
<gene>
    <name evidence="2" type="ORF">C8035_v008693</name>
</gene>
<dbReference type="SUPFAM" id="SSF53335">
    <property type="entry name" value="S-adenosyl-L-methionine-dependent methyltransferases"/>
    <property type="match status" value="1"/>
</dbReference>
<keyword evidence="2" id="KW-0489">Methyltransferase</keyword>
<dbReference type="InterPro" id="IPR013216">
    <property type="entry name" value="Methyltransf_11"/>
</dbReference>
<dbReference type="GO" id="GO:0008757">
    <property type="term" value="F:S-adenosylmethionine-dependent methyltransferase activity"/>
    <property type="evidence" value="ECO:0007669"/>
    <property type="project" value="InterPro"/>
</dbReference>